<evidence type="ECO:0000256" key="2">
    <source>
        <dbReference type="ARBA" id="ARBA00022801"/>
    </source>
</evidence>
<evidence type="ECO:0000313" key="4">
    <source>
        <dbReference type="EMBL" id="KMM39502.1"/>
    </source>
</evidence>
<dbReference type="CDD" id="cd01014">
    <property type="entry name" value="nicotinamidase_related"/>
    <property type="match status" value="1"/>
</dbReference>
<dbReference type="InterPro" id="IPR036380">
    <property type="entry name" value="Isochorismatase-like_sf"/>
</dbReference>
<gene>
    <name evidence="4" type="ORF">AB986_10005</name>
</gene>
<dbReference type="GO" id="GO:0016787">
    <property type="term" value="F:hydrolase activity"/>
    <property type="evidence" value="ECO:0007669"/>
    <property type="project" value="UniProtKB-KW"/>
</dbReference>
<dbReference type="InterPro" id="IPR000868">
    <property type="entry name" value="Isochorismatase-like_dom"/>
</dbReference>
<dbReference type="PATRIC" id="fig|157733.3.peg.4309"/>
<dbReference type="Pfam" id="PF00857">
    <property type="entry name" value="Isochorismatase"/>
    <property type="match status" value="1"/>
</dbReference>
<reference evidence="4" key="1">
    <citation type="submission" date="2015-06" db="EMBL/GenBank/DDBJ databases">
        <authorList>
            <person name="Liu B."/>
            <person name="Wang J."/>
            <person name="Zhu Y."/>
            <person name="Liu G."/>
            <person name="Chen Q."/>
            <person name="Zheng C."/>
            <person name="Che J."/>
            <person name="Ge C."/>
            <person name="Shi H."/>
            <person name="Pan Z."/>
            <person name="Liu X."/>
        </authorList>
    </citation>
    <scope>NUCLEOTIDE SEQUENCE [LARGE SCALE GENOMIC DNA]</scope>
    <source>
        <strain evidence="4">DSM 16346</strain>
    </source>
</reference>
<sequence>MTRTALLIIDVQNGMFKRGSSVCNDAKLLYNLKKVTASAKSEGMPIFYIQHETKGKQLNRNSIEWQIHPFFKVEKDDEVIHKTTPDSFHQTNLEQKLRDRQIQHLVISGIQTEVCVDTTCRSAFSKGFSIDLILDAHSTWSSPDLSAHKIIQHHNRTLGWFTNLLSTDGFVERLK</sequence>
<dbReference type="STRING" id="157733.AB986_10005"/>
<evidence type="ECO:0000313" key="5">
    <source>
        <dbReference type="Proteomes" id="UP000035996"/>
    </source>
</evidence>
<protein>
    <submittedName>
        <fullName evidence="4">Isochorismatase</fullName>
    </submittedName>
</protein>
<keyword evidence="5" id="KW-1185">Reference proteome</keyword>
<dbReference type="Proteomes" id="UP000035996">
    <property type="component" value="Unassembled WGS sequence"/>
</dbReference>
<comment type="similarity">
    <text evidence="1">Belongs to the isochorismatase family.</text>
</comment>
<organism evidence="4 5">
    <name type="scientific">Guptibacillus hwajinpoensis</name>
    <dbReference type="NCBI Taxonomy" id="208199"/>
    <lineage>
        <taxon>Bacteria</taxon>
        <taxon>Bacillati</taxon>
        <taxon>Bacillota</taxon>
        <taxon>Bacilli</taxon>
        <taxon>Bacillales</taxon>
        <taxon>Guptibacillaceae</taxon>
        <taxon>Guptibacillus</taxon>
    </lineage>
</organism>
<proteinExistence type="inferred from homology"/>
<name>A0A0J6FYP5_9BACL</name>
<dbReference type="PANTHER" id="PTHR43540:SF14">
    <property type="entry name" value="ISOCHORISMATASE"/>
    <property type="match status" value="1"/>
</dbReference>
<dbReference type="SUPFAM" id="SSF52499">
    <property type="entry name" value="Isochorismatase-like hydrolases"/>
    <property type="match status" value="1"/>
</dbReference>
<dbReference type="Gene3D" id="3.40.50.850">
    <property type="entry name" value="Isochorismatase-like"/>
    <property type="match status" value="1"/>
</dbReference>
<dbReference type="PANTHER" id="PTHR43540">
    <property type="entry name" value="PEROXYUREIDOACRYLATE/UREIDOACRYLATE AMIDOHYDROLASE-RELATED"/>
    <property type="match status" value="1"/>
</dbReference>
<dbReference type="OrthoDB" id="9785724at2"/>
<evidence type="ECO:0000259" key="3">
    <source>
        <dbReference type="Pfam" id="PF00857"/>
    </source>
</evidence>
<dbReference type="AlphaFoldDB" id="A0A0J6FYP5"/>
<accession>A0A0J6FYP5</accession>
<comment type="caution">
    <text evidence="4">The sequence shown here is derived from an EMBL/GenBank/DDBJ whole genome shotgun (WGS) entry which is preliminary data.</text>
</comment>
<feature type="domain" description="Isochorismatase-like" evidence="3">
    <location>
        <begin position="4"/>
        <end position="142"/>
    </location>
</feature>
<evidence type="ECO:0000256" key="1">
    <source>
        <dbReference type="ARBA" id="ARBA00006336"/>
    </source>
</evidence>
<keyword evidence="2" id="KW-0378">Hydrolase</keyword>
<dbReference type="RefSeq" id="WP_048310673.1">
    <property type="nucleotide sequence ID" value="NZ_CP119526.1"/>
</dbReference>
<dbReference type="EMBL" id="LELK01000001">
    <property type="protein sequence ID" value="KMM39502.1"/>
    <property type="molecule type" value="Genomic_DNA"/>
</dbReference>
<dbReference type="InterPro" id="IPR050272">
    <property type="entry name" value="Isochorismatase-like_hydrls"/>
</dbReference>